<protein>
    <submittedName>
        <fullName evidence="1">Uncharacterized protein</fullName>
    </submittedName>
</protein>
<accession>A0A8J2NR16</accession>
<keyword evidence="2" id="KW-1185">Reference proteome</keyword>
<feature type="non-terminal residue" evidence="1">
    <location>
        <position position="1"/>
    </location>
</feature>
<evidence type="ECO:0000313" key="1">
    <source>
        <dbReference type="EMBL" id="CAG7649409.1"/>
    </source>
</evidence>
<evidence type="ECO:0000313" key="2">
    <source>
        <dbReference type="Proteomes" id="UP000708208"/>
    </source>
</evidence>
<comment type="caution">
    <text evidence="1">The sequence shown here is derived from an EMBL/GenBank/DDBJ whole genome shotgun (WGS) entry which is preliminary data.</text>
</comment>
<reference evidence="1" key="1">
    <citation type="submission" date="2021-06" db="EMBL/GenBank/DDBJ databases">
        <authorList>
            <person name="Hodson N. C."/>
            <person name="Mongue J. A."/>
            <person name="Jaron S. K."/>
        </authorList>
    </citation>
    <scope>NUCLEOTIDE SEQUENCE</scope>
</reference>
<sequence>MTKTLWKLPRRELPVDSRME</sequence>
<dbReference type="AlphaFoldDB" id="A0A8J2NR16"/>
<name>A0A8J2NR16_9HEXA</name>
<gene>
    <name evidence="1" type="ORF">AFUS01_LOCUS689</name>
</gene>
<organism evidence="1 2">
    <name type="scientific">Allacma fusca</name>
    <dbReference type="NCBI Taxonomy" id="39272"/>
    <lineage>
        <taxon>Eukaryota</taxon>
        <taxon>Metazoa</taxon>
        <taxon>Ecdysozoa</taxon>
        <taxon>Arthropoda</taxon>
        <taxon>Hexapoda</taxon>
        <taxon>Collembola</taxon>
        <taxon>Symphypleona</taxon>
        <taxon>Sminthuridae</taxon>
        <taxon>Allacma</taxon>
    </lineage>
</organism>
<dbReference type="EMBL" id="CAJVCH010003594">
    <property type="protein sequence ID" value="CAG7649409.1"/>
    <property type="molecule type" value="Genomic_DNA"/>
</dbReference>
<dbReference type="Proteomes" id="UP000708208">
    <property type="component" value="Unassembled WGS sequence"/>
</dbReference>
<proteinExistence type="predicted"/>